<dbReference type="Pfam" id="PF00012">
    <property type="entry name" value="HSP70"/>
    <property type="match status" value="1"/>
</dbReference>
<dbReference type="EMBL" id="CAJMWX010000025">
    <property type="protein sequence ID" value="CAE6397277.1"/>
    <property type="molecule type" value="Genomic_DNA"/>
</dbReference>
<dbReference type="InterPro" id="IPR013126">
    <property type="entry name" value="Hsp_70_fam"/>
</dbReference>
<keyword evidence="3" id="KW-0732">Signal</keyword>
<dbReference type="AlphaFoldDB" id="A0A8H3A5C1"/>
<evidence type="ECO:0000313" key="5">
    <source>
        <dbReference type="Proteomes" id="UP000663888"/>
    </source>
</evidence>
<dbReference type="SUPFAM" id="SSF100920">
    <property type="entry name" value="Heat shock protein 70kD (HSP70), peptide-binding domain"/>
    <property type="match status" value="1"/>
</dbReference>
<organism evidence="4 5">
    <name type="scientific">Rhizoctonia solani</name>
    <dbReference type="NCBI Taxonomy" id="456999"/>
    <lineage>
        <taxon>Eukaryota</taxon>
        <taxon>Fungi</taxon>
        <taxon>Dikarya</taxon>
        <taxon>Basidiomycota</taxon>
        <taxon>Agaricomycotina</taxon>
        <taxon>Agaricomycetes</taxon>
        <taxon>Cantharellales</taxon>
        <taxon>Ceratobasidiaceae</taxon>
        <taxon>Rhizoctonia</taxon>
    </lineage>
</organism>
<keyword evidence="1" id="KW-0547">Nucleotide-binding</keyword>
<gene>
    <name evidence="4" type="ORF">RDB_LOCUS1315</name>
</gene>
<name>A0A8H3A5C1_9AGAM</name>
<proteinExistence type="predicted"/>
<dbReference type="PANTHER" id="PTHR19375">
    <property type="entry name" value="HEAT SHOCK PROTEIN 70KDA"/>
    <property type="match status" value="1"/>
</dbReference>
<dbReference type="InterPro" id="IPR029047">
    <property type="entry name" value="HSP70_peptide-bd_sf"/>
</dbReference>
<feature type="chain" id="PRO_5034633774" evidence="3">
    <location>
        <begin position="31"/>
        <end position="438"/>
    </location>
</feature>
<sequence>MNLLTQSNVISRSLQILLCIVLFASTTVWSHQAVGVSIDDLDQFVIAVSDVEILSQGYFQVQQPLSVGVTLTESSVPHLERGYFWSTLIAEGKDGLKLMRTVFSALKTTSETGDKPLPPFHVCAITSPLALSTSQKDLVSSALTEIFGCTDDTFVLRETHAITSALKIEPDYVENSSIAIVTPNEFTYILGEDSSTIVIVDTFPPPLNLDLAISRHDTREIIVVQGSEQPRFGQTYGPSNIPIRYEPKDIIARGAAIMATLALPEEPVSILPLALGIVLHGRLLHTIIPSFSVLPKQARLTLTTVHDNQQTAVIEVREGLRAHAEDNLFVTKLQLKGISPAPAGTISIEVTVTVERNQNSILVEAVEIMSGNKEVSMVQRDELVYPEEVLSNHQAAGEKYGEEDAKIRDIMAHSVSRETQPGDAVQLFVKQSSKHEEL</sequence>
<accession>A0A8H3A5C1</accession>
<feature type="signal peptide" evidence="3">
    <location>
        <begin position="1"/>
        <end position="30"/>
    </location>
</feature>
<dbReference type="GO" id="GO:0005524">
    <property type="term" value="F:ATP binding"/>
    <property type="evidence" value="ECO:0007669"/>
    <property type="project" value="UniProtKB-KW"/>
</dbReference>
<evidence type="ECO:0000313" key="4">
    <source>
        <dbReference type="EMBL" id="CAE6397277.1"/>
    </source>
</evidence>
<evidence type="ECO:0000256" key="3">
    <source>
        <dbReference type="SAM" id="SignalP"/>
    </source>
</evidence>
<dbReference type="Proteomes" id="UP000663888">
    <property type="component" value="Unassembled WGS sequence"/>
</dbReference>
<keyword evidence="2" id="KW-0067">ATP-binding</keyword>
<dbReference type="Gene3D" id="2.60.34.10">
    <property type="entry name" value="Substrate Binding Domain Of DNAk, Chain A, domain 1"/>
    <property type="match status" value="1"/>
</dbReference>
<evidence type="ECO:0000256" key="2">
    <source>
        <dbReference type="ARBA" id="ARBA00022840"/>
    </source>
</evidence>
<evidence type="ECO:0000256" key="1">
    <source>
        <dbReference type="ARBA" id="ARBA00022741"/>
    </source>
</evidence>
<comment type="caution">
    <text evidence="4">The sequence shown here is derived from an EMBL/GenBank/DDBJ whole genome shotgun (WGS) entry which is preliminary data.</text>
</comment>
<protein>
    <submittedName>
        <fullName evidence="4">Uncharacterized protein</fullName>
    </submittedName>
</protein>
<reference evidence="4" key="1">
    <citation type="submission" date="2021-01" db="EMBL/GenBank/DDBJ databases">
        <authorList>
            <person name="Kaushik A."/>
        </authorList>
    </citation>
    <scope>NUCLEOTIDE SEQUENCE</scope>
    <source>
        <strain evidence="4">AG4-R118</strain>
    </source>
</reference>
<dbReference type="GO" id="GO:0140662">
    <property type="term" value="F:ATP-dependent protein folding chaperone"/>
    <property type="evidence" value="ECO:0007669"/>
    <property type="project" value="InterPro"/>
</dbReference>